<feature type="non-terminal residue" evidence="3">
    <location>
        <position position="54"/>
    </location>
</feature>
<dbReference type="EMBL" id="UINC01207036">
    <property type="protein sequence ID" value="SVE28952.1"/>
    <property type="molecule type" value="Genomic_DNA"/>
</dbReference>
<proteinExistence type="predicted"/>
<keyword evidence="1" id="KW-0143">Chaperone</keyword>
<dbReference type="PANTHER" id="PTHR43096">
    <property type="entry name" value="DNAJ HOMOLOG 1, MITOCHONDRIAL-RELATED"/>
    <property type="match status" value="1"/>
</dbReference>
<protein>
    <recommendedName>
        <fullName evidence="2">J domain-containing protein</fullName>
    </recommendedName>
</protein>
<dbReference type="SMART" id="SM00271">
    <property type="entry name" value="DnaJ"/>
    <property type="match status" value="1"/>
</dbReference>
<dbReference type="PRINTS" id="PR00625">
    <property type="entry name" value="JDOMAIN"/>
</dbReference>
<evidence type="ECO:0000313" key="3">
    <source>
        <dbReference type="EMBL" id="SVE28952.1"/>
    </source>
</evidence>
<feature type="domain" description="J" evidence="2">
    <location>
        <begin position="3"/>
        <end position="54"/>
    </location>
</feature>
<dbReference type="PROSITE" id="PS50076">
    <property type="entry name" value="DNAJ_2"/>
    <property type="match status" value="1"/>
</dbReference>
<dbReference type="Pfam" id="PF00226">
    <property type="entry name" value="DnaJ"/>
    <property type="match status" value="1"/>
</dbReference>
<dbReference type="GO" id="GO:0051082">
    <property type="term" value="F:unfolded protein binding"/>
    <property type="evidence" value="ECO:0007669"/>
    <property type="project" value="TreeGrafter"/>
</dbReference>
<accession>A0A383C9R9</accession>
<name>A0A383C9R9_9ZZZZ</name>
<organism evidence="3">
    <name type="scientific">marine metagenome</name>
    <dbReference type="NCBI Taxonomy" id="408172"/>
    <lineage>
        <taxon>unclassified sequences</taxon>
        <taxon>metagenomes</taxon>
        <taxon>ecological metagenomes</taxon>
    </lineage>
</organism>
<dbReference type="CDD" id="cd06257">
    <property type="entry name" value="DnaJ"/>
    <property type="match status" value="1"/>
</dbReference>
<gene>
    <name evidence="3" type="ORF">METZ01_LOCUS481806</name>
</gene>
<dbReference type="PANTHER" id="PTHR43096:SF52">
    <property type="entry name" value="DNAJ HOMOLOG 1, MITOCHONDRIAL-RELATED"/>
    <property type="match status" value="1"/>
</dbReference>
<dbReference type="Gene3D" id="1.10.287.110">
    <property type="entry name" value="DnaJ domain"/>
    <property type="match status" value="1"/>
</dbReference>
<sequence length="54" mass="6241">MIDPYSVLGVSRNASKDDIKKAYRKLAMKNHPDRGGDETKFKEIKEAYERITEP</sequence>
<evidence type="ECO:0000259" key="2">
    <source>
        <dbReference type="PROSITE" id="PS50076"/>
    </source>
</evidence>
<dbReference type="SUPFAM" id="SSF46565">
    <property type="entry name" value="Chaperone J-domain"/>
    <property type="match status" value="1"/>
</dbReference>
<dbReference type="InterPro" id="IPR001623">
    <property type="entry name" value="DnaJ_domain"/>
</dbReference>
<dbReference type="GO" id="GO:0042026">
    <property type="term" value="P:protein refolding"/>
    <property type="evidence" value="ECO:0007669"/>
    <property type="project" value="TreeGrafter"/>
</dbReference>
<evidence type="ECO:0000256" key="1">
    <source>
        <dbReference type="ARBA" id="ARBA00023186"/>
    </source>
</evidence>
<dbReference type="InterPro" id="IPR036869">
    <property type="entry name" value="J_dom_sf"/>
</dbReference>
<reference evidence="3" key="1">
    <citation type="submission" date="2018-05" db="EMBL/GenBank/DDBJ databases">
        <authorList>
            <person name="Lanie J.A."/>
            <person name="Ng W.-L."/>
            <person name="Kazmierczak K.M."/>
            <person name="Andrzejewski T.M."/>
            <person name="Davidsen T.M."/>
            <person name="Wayne K.J."/>
            <person name="Tettelin H."/>
            <person name="Glass J.I."/>
            <person name="Rusch D."/>
            <person name="Podicherti R."/>
            <person name="Tsui H.-C.T."/>
            <person name="Winkler M.E."/>
        </authorList>
    </citation>
    <scope>NUCLEOTIDE SEQUENCE</scope>
</reference>
<dbReference type="AlphaFoldDB" id="A0A383C9R9"/>
<dbReference type="GO" id="GO:0005737">
    <property type="term" value="C:cytoplasm"/>
    <property type="evidence" value="ECO:0007669"/>
    <property type="project" value="TreeGrafter"/>
</dbReference>